<dbReference type="GO" id="GO:0008270">
    <property type="term" value="F:zinc ion binding"/>
    <property type="evidence" value="ECO:0007669"/>
    <property type="project" value="InterPro"/>
</dbReference>
<dbReference type="SUPFAM" id="SSF51726">
    <property type="entry name" value="UROD/MetE-like"/>
    <property type="match status" value="1"/>
</dbReference>
<name>A0A809NA63_LACRG</name>
<accession>A0A809NA63</accession>
<dbReference type="KEGG" id="lrg:LRHM_0727"/>
<dbReference type="InterPro" id="IPR002629">
    <property type="entry name" value="Met_Synth_C/arc"/>
</dbReference>
<dbReference type="EMBL" id="AP011548">
    <property type="protein sequence ID" value="BAI41254.1"/>
    <property type="molecule type" value="Genomic_DNA"/>
</dbReference>
<protein>
    <recommendedName>
        <fullName evidence="1">Cobalamin-independent methionine synthase MetE C-terminal/archaeal domain-containing protein</fullName>
    </recommendedName>
</protein>
<dbReference type="AlphaFoldDB" id="A0A809NA63"/>
<dbReference type="NCBIfam" id="NF005085">
    <property type="entry name" value="PRK06520.1"/>
    <property type="match status" value="1"/>
</dbReference>
<dbReference type="GO" id="GO:0009086">
    <property type="term" value="P:methionine biosynthetic process"/>
    <property type="evidence" value="ECO:0007669"/>
    <property type="project" value="InterPro"/>
</dbReference>
<evidence type="ECO:0000313" key="3">
    <source>
        <dbReference type="Proteomes" id="UP000002067"/>
    </source>
</evidence>
<dbReference type="PANTHER" id="PTHR43844">
    <property type="entry name" value="METHIONINE SYNTHASE"/>
    <property type="match status" value="1"/>
</dbReference>
<organism evidence="2 3">
    <name type="scientific">Lacticaseibacillus rhamnosus (strain ATCC 53103 / LMG 18243 / GG)</name>
    <name type="common">Lactobacillus rhamnosus</name>
    <dbReference type="NCBI Taxonomy" id="568703"/>
    <lineage>
        <taxon>Bacteria</taxon>
        <taxon>Bacillati</taxon>
        <taxon>Bacillota</taxon>
        <taxon>Bacilli</taxon>
        <taxon>Lactobacillales</taxon>
        <taxon>Lactobacillaceae</taxon>
        <taxon>Lacticaseibacillus</taxon>
    </lineage>
</organism>
<dbReference type="PANTHER" id="PTHR43844:SF1">
    <property type="entry name" value="METHIONINE SYNTHASE"/>
    <property type="match status" value="1"/>
</dbReference>
<dbReference type="NCBIfam" id="NF004875">
    <property type="entry name" value="PRK06233.1"/>
    <property type="match status" value="1"/>
</dbReference>
<gene>
    <name evidence="2" type="ordered locus">LRHM_0727</name>
</gene>
<dbReference type="Gene3D" id="3.20.20.210">
    <property type="match status" value="1"/>
</dbReference>
<evidence type="ECO:0000259" key="1">
    <source>
        <dbReference type="Pfam" id="PF01717"/>
    </source>
</evidence>
<feature type="domain" description="Cobalamin-independent methionine synthase MetE C-terminal/archaeal" evidence="1">
    <location>
        <begin position="197"/>
        <end position="380"/>
    </location>
</feature>
<sequence>MAKTGPSRPRPLTLRFLSGPVHAHFLLGGFHMTEEVQTKAPFRADLVGSLLRPERLKVAHQQLGIGEIQQDQELAIQHEAIKHIVKKQVELGFNAVTDGEFSRRYWHLDFFWGLNGFEKDDAWKYERDFKGGINPAANVHLAGKVSFNPDHPFFAAFKYLKSIVPAGVLPKQTIPSPALLFRDHRSDNWSKYYASFDDYLADVVQAYVATIEHFYILGVRYLQIDDTNWAYLIQNLKDTENDPKRHQHFVDFAKLAHQVIKAVLIRLPEDLTVTSHICRGNFQSTFLFSGGYQYVADEIGDLPYDGLFLEYDSQRAGSFEPLPQLWQGDTNKRIVLGLITSKFPELEDEEKVIERIHAATAYVPLSNLALSTQCGFASTEEGNKLTEDDQWAKLALVQRIAHRVWEDA</sequence>
<reference evidence="2 3" key="1">
    <citation type="journal article" date="2009" name="J. Bacteriol.">
        <title>Complete genome sequence of the probiotic Lactobacillus rhamnosus ATCC 53103.</title>
        <authorList>
            <person name="Morita H."/>
            <person name="Toh H."/>
            <person name="Oshima K."/>
            <person name="Murakami M."/>
            <person name="Taylor T.D."/>
            <person name="Igimi S."/>
            <person name="Hattori M."/>
        </authorList>
    </citation>
    <scope>NUCLEOTIDE SEQUENCE [LARGE SCALE GENOMIC DNA]</scope>
    <source>
        <strain evidence="3">ATCC 53103 / LMG 18243 / GG [Tokyo]</strain>
    </source>
</reference>
<dbReference type="GO" id="GO:0003871">
    <property type="term" value="F:5-methyltetrahydropteroyltriglutamate-homocysteine S-methyltransferase activity"/>
    <property type="evidence" value="ECO:0007669"/>
    <property type="project" value="InterPro"/>
</dbReference>
<dbReference type="Proteomes" id="UP000002067">
    <property type="component" value="Chromosome"/>
</dbReference>
<dbReference type="NCBIfam" id="NF040517">
    <property type="entry name" value="Lacto_Palin_RP2"/>
    <property type="match status" value="1"/>
</dbReference>
<dbReference type="InterPro" id="IPR038071">
    <property type="entry name" value="UROD/MetE-like_sf"/>
</dbReference>
<dbReference type="CDD" id="cd03311">
    <property type="entry name" value="CIMS_C_terminal_like"/>
    <property type="match status" value="1"/>
</dbReference>
<dbReference type="Pfam" id="PF01717">
    <property type="entry name" value="Meth_synt_2"/>
    <property type="match status" value="1"/>
</dbReference>
<proteinExistence type="predicted"/>
<evidence type="ECO:0000313" key="2">
    <source>
        <dbReference type="EMBL" id="BAI41254.1"/>
    </source>
</evidence>
<dbReference type="AntiFam" id="ANF00267">
    <property type="entry name" value="DNA repeat translations related to WP_015765070.1"/>
</dbReference>